<dbReference type="GO" id="GO:0016887">
    <property type="term" value="F:ATP hydrolysis activity"/>
    <property type="evidence" value="ECO:0007669"/>
    <property type="project" value="InterPro"/>
</dbReference>
<dbReference type="eggNOG" id="COG2842">
    <property type="taxonomic scope" value="Bacteria"/>
</dbReference>
<reference evidence="2 3" key="1">
    <citation type="journal article" date="2017" name="Antonie Van Leeuwenhoek">
        <title>Rhizobium rhizosphaerae sp. nov., a novel species isolated from rice rhizosphere.</title>
        <authorList>
            <person name="Zhao J.J."/>
            <person name="Zhang J."/>
            <person name="Zhang R.J."/>
            <person name="Zhang C.W."/>
            <person name="Yin H.Q."/>
            <person name="Zhang X.X."/>
        </authorList>
    </citation>
    <scope>NUCLEOTIDE SEQUENCE [LARGE SCALE GENOMIC DNA]</scope>
    <source>
        <strain evidence="2 3">KMM 241</strain>
    </source>
</reference>
<dbReference type="RefSeq" id="WP_006991285.1">
    <property type="nucleotide sequence ID" value="NZ_BAEP01000015.1"/>
</dbReference>
<protein>
    <recommendedName>
        <fullName evidence="1">ORC1/DEAH AAA+ ATPase domain-containing protein</fullName>
    </recommendedName>
</protein>
<dbReference type="InterPro" id="IPR049945">
    <property type="entry name" value="AAA_22"/>
</dbReference>
<accession>K6XR79</accession>
<dbReference type="InterPro" id="IPR027417">
    <property type="entry name" value="P-loop_NTPase"/>
</dbReference>
<dbReference type="Pfam" id="PF13401">
    <property type="entry name" value="AAA_22"/>
    <property type="match status" value="1"/>
</dbReference>
<dbReference type="Gene3D" id="3.40.50.300">
    <property type="entry name" value="P-loop containing nucleotide triphosphate hydrolases"/>
    <property type="match status" value="1"/>
</dbReference>
<evidence type="ECO:0000313" key="2">
    <source>
        <dbReference type="EMBL" id="GAC23134.1"/>
    </source>
</evidence>
<dbReference type="OrthoDB" id="5593847at2"/>
<evidence type="ECO:0000313" key="3">
    <source>
        <dbReference type="Proteomes" id="UP000006263"/>
    </source>
</evidence>
<comment type="caution">
    <text evidence="2">The sequence shown here is derived from an EMBL/GenBank/DDBJ whole genome shotgun (WGS) entry which is preliminary data.</text>
</comment>
<name>K6XR79_9ALTE</name>
<dbReference type="EMBL" id="BAEP01000015">
    <property type="protein sequence ID" value="GAC23134.1"/>
    <property type="molecule type" value="Genomic_DNA"/>
</dbReference>
<evidence type="ECO:0000259" key="1">
    <source>
        <dbReference type="Pfam" id="PF13401"/>
    </source>
</evidence>
<dbReference type="AlphaFoldDB" id="K6XR79"/>
<organism evidence="2 3">
    <name type="scientific">Paraglaciecola mesophila KMM 241</name>
    <dbReference type="NCBI Taxonomy" id="1128912"/>
    <lineage>
        <taxon>Bacteria</taxon>
        <taxon>Pseudomonadati</taxon>
        <taxon>Pseudomonadota</taxon>
        <taxon>Gammaproteobacteria</taxon>
        <taxon>Alteromonadales</taxon>
        <taxon>Alteromonadaceae</taxon>
        <taxon>Paraglaciecola</taxon>
    </lineage>
</organism>
<gene>
    <name evidence="2" type="ORF">GMES_0834</name>
</gene>
<dbReference type="Proteomes" id="UP000006263">
    <property type="component" value="Unassembled WGS sequence"/>
</dbReference>
<feature type="domain" description="ORC1/DEAH AAA+ ATPase" evidence="1">
    <location>
        <begin position="123"/>
        <end position="270"/>
    </location>
</feature>
<dbReference type="SUPFAM" id="SSF52540">
    <property type="entry name" value="P-loop containing nucleoside triphosphate hydrolases"/>
    <property type="match status" value="1"/>
</dbReference>
<sequence>MSNEAIYNKHPLESLSGNPLIEALHIEIDVNALIKRMTCKVDNDVNVMGLPSVYKNALVQELSLIHVPLPQFTSLYNKCATMLLTSYKHRNPAGAESNALKHSLGEQFHNKTKFLTALPVQRTTAPSILLHGVSGTGKTTAIRNVLSCFQQVIEHSQYDSKFFKQSQLVWLSIDLPATPSLKALALNFFQAVDEACGTDYYDCWKDKNRLSVDQHLNAMRMTAENHSLGLIHIDEMQFMLNYAKSKDAPNMTVLEALFNKIGIPVLLSCTSDGVSLFRPDIHNGLSLTPNMTTTRRMCSDREFRFSTHKLDSDYFCSLFQALFPWGLTELSDADVARFKEVFFSLSCGLPAIMTRLARLFYELKFELMDKSTKQHQRYSADTEIRLLRSVYKNQFSLINPAMQMLRQGMHEQYEKSVRSHSKVNPAFTNNEQKTAKAAARSTVPEVVKGEKIINPIEGDDDVLKGDIPTGFAKEGA</sequence>
<proteinExistence type="predicted"/>